<dbReference type="Gene3D" id="1.20.1250.20">
    <property type="entry name" value="MFS general substrate transporter like domains"/>
    <property type="match status" value="2"/>
</dbReference>
<comment type="subcellular location">
    <subcellularLocation>
        <location evidence="1">Membrane</location>
        <topology evidence="1">Multi-pass membrane protein</topology>
    </subcellularLocation>
</comment>
<feature type="transmembrane region" description="Helical" evidence="7">
    <location>
        <begin position="298"/>
        <end position="319"/>
    </location>
</feature>
<proteinExistence type="predicted"/>
<feature type="domain" description="Major facilitator superfamily (MFS) profile" evidence="8">
    <location>
        <begin position="55"/>
        <end position="482"/>
    </location>
</feature>
<keyword evidence="4 7" id="KW-1133">Transmembrane helix</keyword>
<dbReference type="InterPro" id="IPR020846">
    <property type="entry name" value="MFS_dom"/>
</dbReference>
<dbReference type="GO" id="GO:0016020">
    <property type="term" value="C:membrane"/>
    <property type="evidence" value="ECO:0007669"/>
    <property type="project" value="UniProtKB-SubCell"/>
</dbReference>
<feature type="transmembrane region" description="Helical" evidence="7">
    <location>
        <begin position="139"/>
        <end position="158"/>
    </location>
</feature>
<evidence type="ECO:0000256" key="4">
    <source>
        <dbReference type="ARBA" id="ARBA00022989"/>
    </source>
</evidence>
<feature type="transmembrane region" description="Helical" evidence="7">
    <location>
        <begin position="198"/>
        <end position="219"/>
    </location>
</feature>
<dbReference type="InterPro" id="IPR011701">
    <property type="entry name" value="MFS"/>
</dbReference>
<dbReference type="GO" id="GO:0022857">
    <property type="term" value="F:transmembrane transporter activity"/>
    <property type="evidence" value="ECO:0007669"/>
    <property type="project" value="InterPro"/>
</dbReference>
<keyword evidence="3 7" id="KW-0812">Transmembrane</keyword>
<keyword evidence="2" id="KW-0813">Transport</keyword>
<feature type="transmembrane region" description="Helical" evidence="7">
    <location>
        <begin position="454"/>
        <end position="475"/>
    </location>
</feature>
<dbReference type="SUPFAM" id="SSF103473">
    <property type="entry name" value="MFS general substrate transporter"/>
    <property type="match status" value="1"/>
</dbReference>
<organism evidence="9 10">
    <name type="scientific">Paxillus involutus ATCC 200175</name>
    <dbReference type="NCBI Taxonomy" id="664439"/>
    <lineage>
        <taxon>Eukaryota</taxon>
        <taxon>Fungi</taxon>
        <taxon>Dikarya</taxon>
        <taxon>Basidiomycota</taxon>
        <taxon>Agaricomycotina</taxon>
        <taxon>Agaricomycetes</taxon>
        <taxon>Agaricomycetidae</taxon>
        <taxon>Boletales</taxon>
        <taxon>Paxilineae</taxon>
        <taxon>Paxillaceae</taxon>
        <taxon>Paxillus</taxon>
    </lineage>
</organism>
<dbReference type="AlphaFoldDB" id="A0A0C9U3J4"/>
<dbReference type="PANTHER" id="PTHR43791">
    <property type="entry name" value="PERMEASE-RELATED"/>
    <property type="match status" value="1"/>
</dbReference>
<feature type="transmembrane region" description="Helical" evidence="7">
    <location>
        <begin position="231"/>
        <end position="252"/>
    </location>
</feature>
<dbReference type="HOGENOM" id="CLU_001265_0_1_1"/>
<feature type="region of interest" description="Disordered" evidence="6">
    <location>
        <begin position="491"/>
        <end position="518"/>
    </location>
</feature>
<name>A0A0C9U3J4_PAXIN</name>
<dbReference type="FunFam" id="1.20.1250.20:FF:000068">
    <property type="entry name" value="MFS general substrate transporter"/>
    <property type="match status" value="1"/>
</dbReference>
<feature type="transmembrane region" description="Helical" evidence="7">
    <location>
        <begin position="422"/>
        <end position="442"/>
    </location>
</feature>
<feature type="transmembrane region" description="Helical" evidence="7">
    <location>
        <begin position="390"/>
        <end position="410"/>
    </location>
</feature>
<evidence type="ECO:0000256" key="7">
    <source>
        <dbReference type="SAM" id="Phobius"/>
    </source>
</evidence>
<dbReference type="InterPro" id="IPR036259">
    <property type="entry name" value="MFS_trans_sf"/>
</dbReference>
<gene>
    <name evidence="9" type="ORF">PAXINDRAFT_100398</name>
</gene>
<feature type="region of interest" description="Disordered" evidence="6">
    <location>
        <begin position="1"/>
        <end position="28"/>
    </location>
</feature>
<evidence type="ECO:0000256" key="2">
    <source>
        <dbReference type="ARBA" id="ARBA00022448"/>
    </source>
</evidence>
<dbReference type="EMBL" id="KN819346">
    <property type="protein sequence ID" value="KIJ14072.1"/>
    <property type="molecule type" value="Genomic_DNA"/>
</dbReference>
<feature type="compositionally biased region" description="Polar residues" evidence="6">
    <location>
        <begin position="491"/>
        <end position="511"/>
    </location>
</feature>
<feature type="transmembrane region" description="Helical" evidence="7">
    <location>
        <begin position="331"/>
        <end position="353"/>
    </location>
</feature>
<dbReference type="OrthoDB" id="2962993at2759"/>
<feature type="transmembrane region" description="Helical" evidence="7">
    <location>
        <begin position="360"/>
        <end position="378"/>
    </location>
</feature>
<reference evidence="10" key="2">
    <citation type="submission" date="2015-01" db="EMBL/GenBank/DDBJ databases">
        <title>Evolutionary Origins and Diversification of the Mycorrhizal Mutualists.</title>
        <authorList>
            <consortium name="DOE Joint Genome Institute"/>
            <consortium name="Mycorrhizal Genomics Consortium"/>
            <person name="Kohler A."/>
            <person name="Kuo A."/>
            <person name="Nagy L.G."/>
            <person name="Floudas D."/>
            <person name="Copeland A."/>
            <person name="Barry K.W."/>
            <person name="Cichocki N."/>
            <person name="Veneault-Fourrey C."/>
            <person name="LaButti K."/>
            <person name="Lindquist E.A."/>
            <person name="Lipzen A."/>
            <person name="Lundell T."/>
            <person name="Morin E."/>
            <person name="Murat C."/>
            <person name="Riley R."/>
            <person name="Ohm R."/>
            <person name="Sun H."/>
            <person name="Tunlid A."/>
            <person name="Henrissat B."/>
            <person name="Grigoriev I.V."/>
            <person name="Hibbett D.S."/>
            <person name="Martin F."/>
        </authorList>
    </citation>
    <scope>NUCLEOTIDE SEQUENCE [LARGE SCALE GENOMIC DNA]</scope>
    <source>
        <strain evidence="10">ATCC 200175</strain>
    </source>
</reference>
<dbReference type="PANTHER" id="PTHR43791:SF18">
    <property type="entry name" value="NICOTINIC ACID TRANSPORTER TNA1, PUTATIVE (AFU_ORTHOLOGUE AFUA_3G03820)-RELATED"/>
    <property type="match status" value="1"/>
</dbReference>
<sequence length="518" mass="57082">MAKTSSDIHQGKPDSGAPSQKEEMYGSEERIEQGVTSALTAAQEAELWRRIDLRLMPMIILMCLLSSMDKSNIGSAKLDGLIAQLNLAGNKYNIALMIYFIVSHLMRAFRLIHERVVQPPILLEFSSNLVIHVIRPSKWLPGIMILSGLVMMLMGFVTTYPQLVGVRVCLGVAEAGLYPGVVYYITVWYPKYMCQYQLALLWGAGSLAGVFSGLLAYAIGFMDGDDGLEAWSWVFIFEGVATMLVGSIAVFMDYPSTAKFLTAEERSFVIEKKGRDDAEDEEQHVSQQVWAAFTDWQIWALSVVQISFAVPLYGITYFLPTITYGFGYSTSISQLLTVPPYALATVTVLVFAYFSDKTKLRSPFIFAAQLITLLGYVINISEVPPGLKYFGTYMCVIGSYAGIPGATSWLANNLRGKYKRSIGMALQISVGNLGGVIGSNIFRIQDGPRYLLGYGMEIVFISVGLVAVPVTVLAYTCMNAQIDHEELLEKQQGQNAESKQEGGNSSISSRASGFRYTL</sequence>
<evidence type="ECO:0000313" key="10">
    <source>
        <dbReference type="Proteomes" id="UP000053647"/>
    </source>
</evidence>
<evidence type="ECO:0000256" key="3">
    <source>
        <dbReference type="ARBA" id="ARBA00022692"/>
    </source>
</evidence>
<feature type="transmembrane region" description="Helical" evidence="7">
    <location>
        <begin position="164"/>
        <end position="186"/>
    </location>
</feature>
<accession>A0A0C9U3J4</accession>
<evidence type="ECO:0000256" key="6">
    <source>
        <dbReference type="SAM" id="MobiDB-lite"/>
    </source>
</evidence>
<keyword evidence="5 7" id="KW-0472">Membrane</keyword>
<evidence type="ECO:0000256" key="1">
    <source>
        <dbReference type="ARBA" id="ARBA00004141"/>
    </source>
</evidence>
<reference evidence="9 10" key="1">
    <citation type="submission" date="2014-06" db="EMBL/GenBank/DDBJ databases">
        <authorList>
            <consortium name="DOE Joint Genome Institute"/>
            <person name="Kuo A."/>
            <person name="Kohler A."/>
            <person name="Nagy L.G."/>
            <person name="Floudas D."/>
            <person name="Copeland A."/>
            <person name="Barry K.W."/>
            <person name="Cichocki N."/>
            <person name="Veneault-Fourrey C."/>
            <person name="LaButti K."/>
            <person name="Lindquist E.A."/>
            <person name="Lipzen A."/>
            <person name="Lundell T."/>
            <person name="Morin E."/>
            <person name="Murat C."/>
            <person name="Sun H."/>
            <person name="Tunlid A."/>
            <person name="Henrissat B."/>
            <person name="Grigoriev I.V."/>
            <person name="Hibbett D.S."/>
            <person name="Martin F."/>
            <person name="Nordberg H.P."/>
            <person name="Cantor M.N."/>
            <person name="Hua S.X."/>
        </authorList>
    </citation>
    <scope>NUCLEOTIDE SEQUENCE [LARGE SCALE GENOMIC DNA]</scope>
    <source>
        <strain evidence="9 10">ATCC 200175</strain>
    </source>
</reference>
<dbReference type="PROSITE" id="PS50850">
    <property type="entry name" value="MFS"/>
    <property type="match status" value="1"/>
</dbReference>
<dbReference type="Proteomes" id="UP000053647">
    <property type="component" value="Unassembled WGS sequence"/>
</dbReference>
<dbReference type="Pfam" id="PF07690">
    <property type="entry name" value="MFS_1"/>
    <property type="match status" value="1"/>
</dbReference>
<evidence type="ECO:0000259" key="8">
    <source>
        <dbReference type="PROSITE" id="PS50850"/>
    </source>
</evidence>
<evidence type="ECO:0000313" key="9">
    <source>
        <dbReference type="EMBL" id="KIJ14072.1"/>
    </source>
</evidence>
<evidence type="ECO:0000256" key="5">
    <source>
        <dbReference type="ARBA" id="ARBA00023136"/>
    </source>
</evidence>
<protein>
    <recommendedName>
        <fullName evidence="8">Major facilitator superfamily (MFS) profile domain-containing protein</fullName>
    </recommendedName>
</protein>
<keyword evidence="10" id="KW-1185">Reference proteome</keyword>